<dbReference type="SUPFAM" id="SSF51011">
    <property type="entry name" value="Glycosyl hydrolase domain"/>
    <property type="match status" value="1"/>
</dbReference>
<dbReference type="InterPro" id="IPR013783">
    <property type="entry name" value="Ig-like_fold"/>
</dbReference>
<feature type="compositionally biased region" description="Low complexity" evidence="4">
    <location>
        <begin position="705"/>
        <end position="717"/>
    </location>
</feature>
<sequence length="728" mass="80530">MSSNMTMPLAFVVTPSQPFPLGLTPARSAEQQATHTVNLAVYAPGLDAVDVHYLDGAGAWRKEPLPEYTDGVHHGLVAGMPEGTRYAFAARSTGDGVVPGPGEAELLLDPYARAVDVVELPDPTGDDRELVMGVRVHEHFDWGGVAKPSVPWRDTILYEAHVRGQTMRHPDIPEDLRGTYAGMAHPAMIEHFNRLGITSIELLPVHFHLDETHLQNLGLTNYWGYNTAAFFAPHPAYATAAAREAGAQGVQDEFKGMIKLLHAAGIEVILDVVYNHTAEEGPDGPTFSFRGLGERFYYRTDPEGRYIDTTGCGNTLDFGNPRVVQFALDSLRYWIEEFQVDGFRFDLAVTLCRDAQHQFTPLHPFLVAAAADPVISRAKLISEPWDVGMGGWQTGRFPQGWADWNDHYRDTVRDFWLSDHGAIDAGELGGSTARLADVLSGSHGLFAASGRTAIASINFVTAHDGFTLADLTSYHRKHNEANGEQNRDGATHNRSYNHGFEGRTEVESIIAARTQTAKNVMATLMVSLGVPMITAGDEFGRTQQGNNNAYCQDNELTWLNWNLDTAGREMLDHTRWLIRIRRDFLERQPASYPAREESNYFHWFGADGRPMDPDRWQSPHHRVLQFLLGSREGYLDGLVVVNGGAEAEDLVFPEAFDHDFAFELRYSTAPRGEQRIGTVFASGQADVAEPWSVSIYRARYGGPGPQEAAGGPAQARPLRFKTPYGKTP</sequence>
<dbReference type="PANTHER" id="PTHR43002">
    <property type="entry name" value="GLYCOGEN DEBRANCHING ENZYME"/>
    <property type="match status" value="1"/>
</dbReference>
<dbReference type="SMART" id="SM00642">
    <property type="entry name" value="Aamy"/>
    <property type="match status" value="1"/>
</dbReference>
<organism evidence="6 7">
    <name type="scientific">Sinomonas terricola</name>
    <dbReference type="NCBI Taxonomy" id="3110330"/>
    <lineage>
        <taxon>Bacteria</taxon>
        <taxon>Bacillati</taxon>
        <taxon>Actinomycetota</taxon>
        <taxon>Actinomycetes</taxon>
        <taxon>Micrococcales</taxon>
        <taxon>Micrococcaceae</taxon>
        <taxon>Sinomonas</taxon>
    </lineage>
</organism>
<dbReference type="InterPro" id="IPR004193">
    <property type="entry name" value="Glyco_hydro_13_N"/>
</dbReference>
<gene>
    <name evidence="6" type="primary">glgX</name>
    <name evidence="6" type="ORF">SPF06_17270</name>
</gene>
<evidence type="ECO:0000259" key="5">
    <source>
        <dbReference type="SMART" id="SM00642"/>
    </source>
</evidence>
<name>A0ABU5T9W6_9MICC</name>
<evidence type="ECO:0000313" key="7">
    <source>
        <dbReference type="Proteomes" id="UP001304769"/>
    </source>
</evidence>
<dbReference type="NCBIfam" id="TIGR02100">
    <property type="entry name" value="glgX_debranch"/>
    <property type="match status" value="1"/>
</dbReference>
<dbReference type="RefSeq" id="WP_323280374.1">
    <property type="nucleotide sequence ID" value="NZ_JAYGGQ010000014.1"/>
</dbReference>
<dbReference type="InterPro" id="IPR014756">
    <property type="entry name" value="Ig_E-set"/>
</dbReference>
<feature type="domain" description="Glycosyl hydrolase family 13 catalytic" evidence="5">
    <location>
        <begin position="155"/>
        <end position="575"/>
    </location>
</feature>
<dbReference type="Gene3D" id="2.60.40.10">
    <property type="entry name" value="Immunoglobulins"/>
    <property type="match status" value="1"/>
</dbReference>
<protein>
    <submittedName>
        <fullName evidence="6">Glycogen debranching protein GlgX</fullName>
    </submittedName>
</protein>
<proteinExistence type="inferred from homology"/>
<accession>A0ABU5T9W6</accession>
<comment type="similarity">
    <text evidence="1">Belongs to the glycosyl hydrolase 13 family.</text>
</comment>
<dbReference type="EMBL" id="JAYGGQ010000014">
    <property type="protein sequence ID" value="MEA5456484.1"/>
    <property type="molecule type" value="Genomic_DNA"/>
</dbReference>
<dbReference type="InterPro" id="IPR011837">
    <property type="entry name" value="Glycogen_debranch_GlgX"/>
</dbReference>
<dbReference type="SUPFAM" id="SSF51445">
    <property type="entry name" value="(Trans)glycosidases"/>
    <property type="match status" value="1"/>
</dbReference>
<evidence type="ECO:0000313" key="6">
    <source>
        <dbReference type="EMBL" id="MEA5456484.1"/>
    </source>
</evidence>
<evidence type="ECO:0000256" key="4">
    <source>
        <dbReference type="SAM" id="MobiDB-lite"/>
    </source>
</evidence>
<evidence type="ECO:0000256" key="3">
    <source>
        <dbReference type="ARBA" id="ARBA00023295"/>
    </source>
</evidence>
<dbReference type="Pfam" id="PF02922">
    <property type="entry name" value="CBM_48"/>
    <property type="match status" value="1"/>
</dbReference>
<dbReference type="InterPro" id="IPR017853">
    <property type="entry name" value="GH"/>
</dbReference>
<evidence type="ECO:0000256" key="1">
    <source>
        <dbReference type="ARBA" id="ARBA00008061"/>
    </source>
</evidence>
<dbReference type="CDD" id="cd11326">
    <property type="entry name" value="AmyAc_Glg_debranch"/>
    <property type="match status" value="1"/>
</dbReference>
<keyword evidence="3" id="KW-0326">Glycosidase</keyword>
<evidence type="ECO:0000256" key="2">
    <source>
        <dbReference type="ARBA" id="ARBA00022801"/>
    </source>
</evidence>
<dbReference type="Proteomes" id="UP001304769">
    <property type="component" value="Unassembled WGS sequence"/>
</dbReference>
<comment type="caution">
    <text evidence="6">The sequence shown here is derived from an EMBL/GenBank/DDBJ whole genome shotgun (WGS) entry which is preliminary data.</text>
</comment>
<dbReference type="SUPFAM" id="SSF81296">
    <property type="entry name" value="E set domains"/>
    <property type="match status" value="1"/>
</dbReference>
<dbReference type="InterPro" id="IPR006047">
    <property type="entry name" value="GH13_cat_dom"/>
</dbReference>
<feature type="region of interest" description="Disordered" evidence="4">
    <location>
        <begin position="702"/>
        <end position="728"/>
    </location>
</feature>
<dbReference type="Gene3D" id="3.20.20.80">
    <property type="entry name" value="Glycosidases"/>
    <property type="match status" value="1"/>
</dbReference>
<reference evidence="6 7" key="1">
    <citation type="submission" date="2023-12" db="EMBL/GenBank/DDBJ databases">
        <title>Sinomonas terricola sp. nov, isolated from litchi orchard soil in Guangdong, PR China.</title>
        <authorList>
            <person name="Jiaxin W."/>
            <person name="Yang Z."/>
            <person name="Honghui Z."/>
        </authorList>
    </citation>
    <scope>NUCLEOTIDE SEQUENCE [LARGE SCALE GENOMIC DNA]</scope>
    <source>
        <strain evidence="6 7">JGH33</strain>
    </source>
</reference>
<keyword evidence="2" id="KW-0378">Hydrolase</keyword>
<keyword evidence="7" id="KW-1185">Reference proteome</keyword>